<evidence type="ECO:0008006" key="4">
    <source>
        <dbReference type="Google" id="ProtNLM"/>
    </source>
</evidence>
<sequence>MIVTSYLMGGLGNQLFQIFTTLSYGLEHKKKIILPYADTTPGSVVRYTFWDNLLHPLIVFTTKNKTHKITNEELMNCQQVYREPCHEYKQIPRFVTNDLLLYGYFQSYLYFDTHFDTICNLIRLKKQKTIIHEKYISYYSNVNNEICSMHFRIGDYKNIQDCHPLMDIDYYKNAIKDVDENRKICKILYFCEKQDNHIVLPMIIELQSLYQHIDFVKVDDEIPDWEQMLLMSLCNHNIIANSSFSWWGAYFNQYSNKMVCYPSKWFGPKLSDKDVSTMFPHDWLKIYV</sequence>
<dbReference type="Pfam" id="PF01531">
    <property type="entry name" value="Glyco_transf_11"/>
    <property type="match status" value="1"/>
</dbReference>
<dbReference type="GO" id="GO:0005975">
    <property type="term" value="P:carbohydrate metabolic process"/>
    <property type="evidence" value="ECO:0007669"/>
    <property type="project" value="InterPro"/>
</dbReference>
<keyword evidence="1" id="KW-0328">Glycosyltransferase</keyword>
<evidence type="ECO:0000256" key="1">
    <source>
        <dbReference type="ARBA" id="ARBA00022676"/>
    </source>
</evidence>
<name>A0A6C0C0Y1_9ZZZZ</name>
<dbReference type="GO" id="GO:0016020">
    <property type="term" value="C:membrane"/>
    <property type="evidence" value="ECO:0007669"/>
    <property type="project" value="InterPro"/>
</dbReference>
<keyword evidence="2" id="KW-0808">Transferase</keyword>
<protein>
    <recommendedName>
        <fullName evidence="4">Alpha-1,2-fucosyltransferase</fullName>
    </recommendedName>
</protein>
<dbReference type="AlphaFoldDB" id="A0A6C0C0Y1"/>
<dbReference type="InterPro" id="IPR002516">
    <property type="entry name" value="Glyco_trans_11"/>
</dbReference>
<reference evidence="3" key="1">
    <citation type="journal article" date="2020" name="Nature">
        <title>Giant virus diversity and host interactions through global metagenomics.</title>
        <authorList>
            <person name="Schulz F."/>
            <person name="Roux S."/>
            <person name="Paez-Espino D."/>
            <person name="Jungbluth S."/>
            <person name="Walsh D.A."/>
            <person name="Denef V.J."/>
            <person name="McMahon K.D."/>
            <person name="Konstantinidis K.T."/>
            <person name="Eloe-Fadrosh E.A."/>
            <person name="Kyrpides N.C."/>
            <person name="Woyke T."/>
        </authorList>
    </citation>
    <scope>NUCLEOTIDE SEQUENCE</scope>
    <source>
        <strain evidence="3">GVMAG-M-3300020182-84</strain>
    </source>
</reference>
<evidence type="ECO:0000313" key="3">
    <source>
        <dbReference type="EMBL" id="QHS98277.1"/>
    </source>
</evidence>
<dbReference type="EMBL" id="MN739313">
    <property type="protein sequence ID" value="QHS98277.1"/>
    <property type="molecule type" value="Genomic_DNA"/>
</dbReference>
<evidence type="ECO:0000256" key="2">
    <source>
        <dbReference type="ARBA" id="ARBA00022679"/>
    </source>
</evidence>
<proteinExistence type="predicted"/>
<dbReference type="CDD" id="cd11301">
    <property type="entry name" value="Fut1_Fut2_like"/>
    <property type="match status" value="1"/>
</dbReference>
<dbReference type="GO" id="GO:0008107">
    <property type="term" value="F:galactoside 2-alpha-L-fucosyltransferase activity"/>
    <property type="evidence" value="ECO:0007669"/>
    <property type="project" value="InterPro"/>
</dbReference>
<dbReference type="PANTHER" id="PTHR11927:SF9">
    <property type="entry name" value="L-FUCOSYLTRANSFERASE"/>
    <property type="match status" value="1"/>
</dbReference>
<dbReference type="PANTHER" id="PTHR11927">
    <property type="entry name" value="GALACTOSIDE 2-L-FUCOSYLTRANSFERASE"/>
    <property type="match status" value="1"/>
</dbReference>
<organism evidence="3">
    <name type="scientific">viral metagenome</name>
    <dbReference type="NCBI Taxonomy" id="1070528"/>
    <lineage>
        <taxon>unclassified sequences</taxon>
        <taxon>metagenomes</taxon>
        <taxon>organismal metagenomes</taxon>
    </lineage>
</organism>
<accession>A0A6C0C0Y1</accession>